<evidence type="ECO:0000256" key="1">
    <source>
        <dbReference type="SAM" id="MobiDB-lite"/>
    </source>
</evidence>
<proteinExistence type="predicted"/>
<feature type="region of interest" description="Disordered" evidence="1">
    <location>
        <begin position="205"/>
        <end position="235"/>
    </location>
</feature>
<feature type="compositionally biased region" description="Basic residues" evidence="1">
    <location>
        <begin position="215"/>
        <end position="230"/>
    </location>
</feature>
<dbReference type="VEuPathDB" id="VectorBase:CSON004848"/>
<dbReference type="EMBL" id="UFQT01000198">
    <property type="protein sequence ID" value="SSX21590.1"/>
    <property type="molecule type" value="Genomic_DNA"/>
</dbReference>
<protein>
    <submittedName>
        <fullName evidence="2">CSON004848 protein</fullName>
    </submittedName>
</protein>
<sequence>MVNCGLNQKLINSKVVTIDKIDTAAGIFLHRLDKDYISDVIFEVCKDCFKMPSVPQGAFAVHKVKEKQKHVAVCKSDNCNDDNKGRFDLKHNFSKLGPVKYNEKMMNSIWGRYNRNSPHNFKKNNAADATMVGLQQPIAVAQDLSIVKETSPNQKRGQFLSAAFAAAGFGVVRNDNLSQETHHLKENIHHDENMKENHHYELEHEQEHGPLGAHGRTHHHGHHGNFHGHHGHGDHSHYEQIWNYSVI</sequence>
<dbReference type="AlphaFoldDB" id="A0A336LUR1"/>
<accession>A0A336LUR1</accession>
<name>A0A336LUR1_CULSO</name>
<reference evidence="2" key="1">
    <citation type="submission" date="2018-07" db="EMBL/GenBank/DDBJ databases">
        <authorList>
            <person name="Quirk P.G."/>
            <person name="Krulwich T.A."/>
        </authorList>
    </citation>
    <scope>NUCLEOTIDE SEQUENCE</scope>
</reference>
<organism evidence="2">
    <name type="scientific">Culicoides sonorensis</name>
    <name type="common">Biting midge</name>
    <dbReference type="NCBI Taxonomy" id="179676"/>
    <lineage>
        <taxon>Eukaryota</taxon>
        <taxon>Metazoa</taxon>
        <taxon>Ecdysozoa</taxon>
        <taxon>Arthropoda</taxon>
        <taxon>Hexapoda</taxon>
        <taxon>Insecta</taxon>
        <taxon>Pterygota</taxon>
        <taxon>Neoptera</taxon>
        <taxon>Endopterygota</taxon>
        <taxon>Diptera</taxon>
        <taxon>Nematocera</taxon>
        <taxon>Chironomoidea</taxon>
        <taxon>Ceratopogonidae</taxon>
        <taxon>Ceratopogoninae</taxon>
        <taxon>Culicoides</taxon>
        <taxon>Monoculicoides</taxon>
    </lineage>
</organism>
<gene>
    <name evidence="2" type="primary">CSON004848</name>
</gene>
<evidence type="ECO:0000313" key="2">
    <source>
        <dbReference type="EMBL" id="SSX21590.1"/>
    </source>
</evidence>